<evidence type="ECO:0000313" key="4">
    <source>
        <dbReference type="EMBL" id="TDR40947.1"/>
    </source>
</evidence>
<feature type="domain" description="Metallo-beta-lactamase" evidence="2">
    <location>
        <begin position="31"/>
        <end position="200"/>
    </location>
</feature>
<gene>
    <name evidence="4" type="ORF">DFR61_10764</name>
    <name evidence="3" type="ORF">NCTC10597_01478</name>
</gene>
<proteinExistence type="predicted"/>
<dbReference type="EMBL" id="UGNP01000001">
    <property type="protein sequence ID" value="STX09779.1"/>
    <property type="molecule type" value="Genomic_DNA"/>
</dbReference>
<reference evidence="3 5" key="1">
    <citation type="submission" date="2018-06" db="EMBL/GenBank/DDBJ databases">
        <authorList>
            <consortium name="Pathogen Informatics"/>
            <person name="Doyle S."/>
        </authorList>
    </citation>
    <scope>NUCLEOTIDE SEQUENCE [LARGE SCALE GENOMIC DNA]</scope>
    <source>
        <strain evidence="3 5">NCTC10597</strain>
    </source>
</reference>
<keyword evidence="6" id="KW-1185">Reference proteome</keyword>
<dbReference type="Pfam" id="PF00753">
    <property type="entry name" value="Lactamase_B"/>
    <property type="match status" value="1"/>
</dbReference>
<evidence type="ECO:0000313" key="6">
    <source>
        <dbReference type="Proteomes" id="UP000294641"/>
    </source>
</evidence>
<keyword evidence="1" id="KW-0175">Coiled coil</keyword>
<dbReference type="Proteomes" id="UP000294641">
    <property type="component" value="Unassembled WGS sequence"/>
</dbReference>
<dbReference type="EMBL" id="SNZG01000007">
    <property type="protein sequence ID" value="TDR40947.1"/>
    <property type="molecule type" value="Genomic_DNA"/>
</dbReference>
<evidence type="ECO:0000313" key="3">
    <source>
        <dbReference type="EMBL" id="STX09779.1"/>
    </source>
</evidence>
<protein>
    <submittedName>
        <fullName evidence="4">Glyoxylase-like metal-dependent hydrolase (Beta-lactamase superfamily II)</fullName>
    </submittedName>
    <submittedName>
        <fullName evidence="3">Hydroxyacylglutathione hydrolase</fullName>
    </submittedName>
</protein>
<feature type="coiled-coil region" evidence="1">
    <location>
        <begin position="204"/>
        <end position="231"/>
    </location>
</feature>
<dbReference type="InterPro" id="IPR036866">
    <property type="entry name" value="RibonucZ/Hydroxyglut_hydro"/>
</dbReference>
<evidence type="ECO:0000313" key="5">
    <source>
        <dbReference type="Proteomes" id="UP000254330"/>
    </source>
</evidence>
<evidence type="ECO:0000259" key="2">
    <source>
        <dbReference type="SMART" id="SM00849"/>
    </source>
</evidence>
<dbReference type="PANTHER" id="PTHR23131:SF0">
    <property type="entry name" value="ENDORIBONUCLEASE LACTB2"/>
    <property type="match status" value="1"/>
</dbReference>
<dbReference type="GO" id="GO:0016787">
    <property type="term" value="F:hydrolase activity"/>
    <property type="evidence" value="ECO:0007669"/>
    <property type="project" value="UniProtKB-KW"/>
</dbReference>
<dbReference type="Gene3D" id="3.60.15.10">
    <property type="entry name" value="Ribonuclease Z/Hydroxyacylglutathione hydrolase-like"/>
    <property type="match status" value="1"/>
</dbReference>
<keyword evidence="3" id="KW-0378">Hydrolase</keyword>
<comment type="caution">
    <text evidence="3">The sequence shown here is derived from an EMBL/GenBank/DDBJ whole genome shotgun (WGS) entry which is preliminary data.</text>
</comment>
<sequence>MLKLETKYEKNSTDLVEMLEGHVYINGAHLSVFTYIIDGVLIDTSSETLLDGFTNWIKNYKVDQVFITHNHEDHTGGAAWIDKNLCIPIYIHPMSVEVCKDLEQTPTYRQITWGRRGAFNAQPFSKQMTSQKYTWEIIETPGHTRDHLSFYCVEEKILFSGDLFVLAHTKAILSTENMQDTLASLRKVLTYDFEEVYCCHAGYLKNGREMLQEKIRYLEQLQEESKVLYNQKLPIAEITQKLFPKKYAIEDFSNGEWASTHIIRSLIKDTPTKSS</sequence>
<dbReference type="SMART" id="SM00849">
    <property type="entry name" value="Lactamase_B"/>
    <property type="match status" value="1"/>
</dbReference>
<dbReference type="AlphaFoldDB" id="A0A8B4QAN6"/>
<dbReference type="InterPro" id="IPR001279">
    <property type="entry name" value="Metallo-B-lactamas"/>
</dbReference>
<dbReference type="SUPFAM" id="SSF56281">
    <property type="entry name" value="Metallo-hydrolase/oxidoreductase"/>
    <property type="match status" value="1"/>
</dbReference>
<evidence type="ECO:0000256" key="1">
    <source>
        <dbReference type="SAM" id="Coils"/>
    </source>
</evidence>
<dbReference type="InterPro" id="IPR050662">
    <property type="entry name" value="Sec-metab_biosynth-thioest"/>
</dbReference>
<dbReference type="OrthoDB" id="235784at2"/>
<dbReference type="RefSeq" id="WP_109349094.1">
    <property type="nucleotide sequence ID" value="NZ_BJUE01000008.1"/>
</dbReference>
<dbReference type="Proteomes" id="UP000254330">
    <property type="component" value="Unassembled WGS sequence"/>
</dbReference>
<name>A0A8B4QAN6_9BACL</name>
<accession>A0A8B4QAN6</accession>
<dbReference type="PANTHER" id="PTHR23131">
    <property type="entry name" value="ENDORIBONUCLEASE LACTB2"/>
    <property type="match status" value="1"/>
</dbReference>
<reference evidence="4 6" key="2">
    <citation type="submission" date="2019-03" db="EMBL/GenBank/DDBJ databases">
        <title>Genomic Encyclopedia of Type Strains, Phase IV (KMG-IV): sequencing the most valuable type-strain genomes for metagenomic binning, comparative biology and taxonomic classification.</title>
        <authorList>
            <person name="Goeker M."/>
        </authorList>
    </citation>
    <scope>NUCLEOTIDE SEQUENCE [LARGE SCALE GENOMIC DNA]</scope>
    <source>
        <strain evidence="4 6">DSM 20580</strain>
    </source>
</reference>
<organism evidence="3 5">
    <name type="scientific">Kurthia zopfii</name>
    <dbReference type="NCBI Taxonomy" id="1650"/>
    <lineage>
        <taxon>Bacteria</taxon>
        <taxon>Bacillati</taxon>
        <taxon>Bacillota</taxon>
        <taxon>Bacilli</taxon>
        <taxon>Bacillales</taxon>
        <taxon>Caryophanaceae</taxon>
        <taxon>Kurthia</taxon>
    </lineage>
</organism>